<protein>
    <recommendedName>
        <fullName evidence="5">DUF4175 family protein</fullName>
    </recommendedName>
</protein>
<evidence type="ECO:0000313" key="4">
    <source>
        <dbReference type="Proteomes" id="UP000294796"/>
    </source>
</evidence>
<dbReference type="AlphaFoldDB" id="A0A4R5TVL7"/>
<keyword evidence="2" id="KW-0812">Transmembrane</keyword>
<dbReference type="OrthoDB" id="780137at2"/>
<feature type="compositionally biased region" description="Basic and acidic residues" evidence="1">
    <location>
        <begin position="472"/>
        <end position="501"/>
    </location>
</feature>
<comment type="caution">
    <text evidence="3">The sequence shown here is derived from an EMBL/GenBank/DDBJ whole genome shotgun (WGS) entry which is preliminary data.</text>
</comment>
<keyword evidence="2" id="KW-1133">Transmembrane helix</keyword>
<evidence type="ECO:0000256" key="1">
    <source>
        <dbReference type="SAM" id="MobiDB-lite"/>
    </source>
</evidence>
<keyword evidence="2" id="KW-0472">Membrane</keyword>
<reference evidence="3 4" key="1">
    <citation type="submission" date="2019-03" db="EMBL/GenBank/DDBJ databases">
        <title>Luteimonas zhaokaii sp.nov., isolated from the rectal contents of Plateau pika in Yushu, Qinghai Province, China.</title>
        <authorList>
            <person name="Zhang G."/>
        </authorList>
    </citation>
    <scope>NUCLEOTIDE SEQUENCE [LARGE SCALE GENOMIC DNA]</scope>
    <source>
        <strain evidence="3 4">B9</strain>
    </source>
</reference>
<dbReference type="EMBL" id="SMTF01000004">
    <property type="protein sequence ID" value="TDK25146.1"/>
    <property type="molecule type" value="Genomic_DNA"/>
</dbReference>
<name>A0A4R5TVL7_9GAMM</name>
<accession>A0A4R5TVL7</accession>
<sequence>MRATSSIALAGIAAALAFAALAWRMWGTTAALVLFLGGCVLAIALGAWRARRFDIAWAAARLDAARRDLDDSAHLLSRPQASLSPLQRLQQSRVQQRLRDRPAPDLRPAWSWHLIVPAWALAVLVVAWALAWPAATIVPSTATQASRATAAVGPPALQTATLNIAPPAYTGIAASRTDSLDAQAPVGSRLQWRLRFDPQPEGVVLRTHEDRDIPLRREEGDWLAETVLDASMLYRVVVQGDAAVASLHRIDARPDQPPRVRVRQPERALTLADPLPRAWAVAFEAEDDHGLAIDARLLVTRTEGTGENIRFIEHDMALRGRGDRRQLRFETTLDPARYGVQRGEDLIVRLEVRDNRAPQPQVARSASAILRWPERTPLGAEGLDGLARQILPAYFRSQRQIIIDAEALIAERPRLTDDAFLARSDTIGVDQRLLRLRYGQFLGEESEGAPSLPTSDLPTSDLDPDSLPGSPHAHDDGQDHSDHAHGPGDGHGHDHDDHDHAVPAPTDGFGDGSGVVEAFGHIHDLPEAATLLDPKTREILRGALREMWQSELHLRQGAPRDALPYANRALELIKQVQQADRIYLPRVGSQLPPVDESRRLGGKRDGIASRALPAPPARDTDPVLAAWRGLETGATPDVAALDALQAWAATHPARVRDPLALVAAIDALRIDPACRSCLDALRAVLWAAMQRPAAGIAPRDAAGASGRRYLDALQAGEGAQ</sequence>
<feature type="transmembrane region" description="Helical" evidence="2">
    <location>
        <begin position="29"/>
        <end position="48"/>
    </location>
</feature>
<gene>
    <name evidence="3" type="ORF">E2F46_07600</name>
</gene>
<proteinExistence type="predicted"/>
<keyword evidence="4" id="KW-1185">Reference proteome</keyword>
<organism evidence="3 4">
    <name type="scientific">Luteimonas aestuarii</name>
    <dbReference type="NCBI Taxonomy" id="453837"/>
    <lineage>
        <taxon>Bacteria</taxon>
        <taxon>Pseudomonadati</taxon>
        <taxon>Pseudomonadota</taxon>
        <taxon>Gammaproteobacteria</taxon>
        <taxon>Lysobacterales</taxon>
        <taxon>Lysobacteraceae</taxon>
        <taxon>Luteimonas</taxon>
    </lineage>
</organism>
<feature type="region of interest" description="Disordered" evidence="1">
    <location>
        <begin position="445"/>
        <end position="515"/>
    </location>
</feature>
<feature type="compositionally biased region" description="Low complexity" evidence="1">
    <location>
        <begin position="450"/>
        <end position="468"/>
    </location>
</feature>
<dbReference type="Proteomes" id="UP000294796">
    <property type="component" value="Unassembled WGS sequence"/>
</dbReference>
<evidence type="ECO:0000256" key="2">
    <source>
        <dbReference type="SAM" id="Phobius"/>
    </source>
</evidence>
<evidence type="ECO:0000313" key="3">
    <source>
        <dbReference type="EMBL" id="TDK25146.1"/>
    </source>
</evidence>
<evidence type="ECO:0008006" key="5">
    <source>
        <dbReference type="Google" id="ProtNLM"/>
    </source>
</evidence>
<feature type="transmembrane region" description="Helical" evidence="2">
    <location>
        <begin position="109"/>
        <end position="132"/>
    </location>
</feature>